<reference evidence="1 2" key="1">
    <citation type="submission" date="2018-06" db="EMBL/GenBank/DDBJ databases">
        <title>Comparative genomics reveals the genomic features of Rhizophagus irregularis, R. cerebriforme, R. diaphanum and Gigaspora rosea, and their symbiotic lifestyle signature.</title>
        <authorList>
            <person name="Morin E."/>
            <person name="San Clemente H."/>
            <person name="Chen E.C.H."/>
            <person name="De La Providencia I."/>
            <person name="Hainaut M."/>
            <person name="Kuo A."/>
            <person name="Kohler A."/>
            <person name="Murat C."/>
            <person name="Tang N."/>
            <person name="Roy S."/>
            <person name="Loubradou J."/>
            <person name="Henrissat B."/>
            <person name="Grigoriev I.V."/>
            <person name="Corradi N."/>
            <person name="Roux C."/>
            <person name="Martin F.M."/>
        </authorList>
    </citation>
    <scope>NUCLEOTIDE SEQUENCE [LARGE SCALE GENOMIC DNA]</scope>
    <source>
        <strain evidence="1 2">DAOM 194757</strain>
    </source>
</reference>
<dbReference type="OrthoDB" id="2467819at2759"/>
<dbReference type="AlphaFoldDB" id="A0A397UR14"/>
<name>A0A397UR14_9GLOM</name>
<dbReference type="EMBL" id="QKWP01000991">
    <property type="protein sequence ID" value="RIB12765.1"/>
    <property type="molecule type" value="Genomic_DNA"/>
</dbReference>
<comment type="caution">
    <text evidence="1">The sequence shown here is derived from an EMBL/GenBank/DDBJ whole genome shotgun (WGS) entry which is preliminary data.</text>
</comment>
<sequence>MTTQDSSDSSENSDLTVDYFFKLSFGINPIELDPTEFVTNELTIELFVSFIELHLKKQNPTGIFRNLFPYLVDTISRTIPLTRPVNYIQAINENNEIDETCQIIQHFEEYCTGRDFLIAFLDKVPKNSFSKILNTIVADNIPIPIYLSNDSHSQKRP</sequence>
<evidence type="ECO:0000313" key="2">
    <source>
        <dbReference type="Proteomes" id="UP000266673"/>
    </source>
</evidence>
<proteinExistence type="predicted"/>
<gene>
    <name evidence="1" type="ORF">C2G38_2199759</name>
</gene>
<protein>
    <submittedName>
        <fullName evidence="1">Uncharacterized protein</fullName>
    </submittedName>
</protein>
<organism evidence="1 2">
    <name type="scientific">Gigaspora rosea</name>
    <dbReference type="NCBI Taxonomy" id="44941"/>
    <lineage>
        <taxon>Eukaryota</taxon>
        <taxon>Fungi</taxon>
        <taxon>Fungi incertae sedis</taxon>
        <taxon>Mucoromycota</taxon>
        <taxon>Glomeromycotina</taxon>
        <taxon>Glomeromycetes</taxon>
        <taxon>Diversisporales</taxon>
        <taxon>Gigasporaceae</taxon>
        <taxon>Gigaspora</taxon>
    </lineage>
</organism>
<keyword evidence="2" id="KW-1185">Reference proteome</keyword>
<evidence type="ECO:0000313" key="1">
    <source>
        <dbReference type="EMBL" id="RIB12765.1"/>
    </source>
</evidence>
<accession>A0A397UR14</accession>
<dbReference type="STRING" id="44941.A0A397UR14"/>
<dbReference type="Proteomes" id="UP000266673">
    <property type="component" value="Unassembled WGS sequence"/>
</dbReference>